<name>A0A3S4F8P0_9BRAD</name>
<organism evidence="2 3">
    <name type="scientific">Rhodoplanes serenus</name>
    <dbReference type="NCBI Taxonomy" id="200615"/>
    <lineage>
        <taxon>Bacteria</taxon>
        <taxon>Pseudomonadati</taxon>
        <taxon>Pseudomonadota</taxon>
        <taxon>Alphaproteobacteria</taxon>
        <taxon>Hyphomicrobiales</taxon>
        <taxon>Nitrobacteraceae</taxon>
        <taxon>Rhodoplanes</taxon>
    </lineage>
</organism>
<evidence type="ECO:0000313" key="2">
    <source>
        <dbReference type="EMBL" id="VCU08333.1"/>
    </source>
</evidence>
<feature type="region of interest" description="Disordered" evidence="1">
    <location>
        <begin position="212"/>
        <end position="252"/>
    </location>
</feature>
<protein>
    <submittedName>
        <fullName evidence="2">Uncharacterized protein</fullName>
    </submittedName>
</protein>
<sequence length="273" mass="28610">MVAGGLLAGCATLPEVNRVRQVEVKQVVRAIECELAAAAADPALPNFDGATWGAKSALDLTLVDSYGADGRVAWTLPVAVTGVTLTPSLGLQNQKTSNAHLDFYTDIPTVKLRHPGCRPGPDPSDTGLGLAAWLTTTLNALRSRPQDHAGLSYTIEFQVTVNGNARFGYSIVPVVAEFGAGGTHVGTHRLTVAVAPKPTAQPVEVVIVGDRTARPKPGEPGKAIMGVEPAPAPPVVRRRGSVPPAPRDNPTLDSLILRQAPVRLQPGTLTPRF</sequence>
<evidence type="ECO:0000256" key="1">
    <source>
        <dbReference type="SAM" id="MobiDB-lite"/>
    </source>
</evidence>
<keyword evidence="3" id="KW-1185">Reference proteome</keyword>
<evidence type="ECO:0000313" key="3">
    <source>
        <dbReference type="Proteomes" id="UP000289200"/>
    </source>
</evidence>
<gene>
    <name evidence="2" type="ORF">RHODGE_RHODGE_01506</name>
</gene>
<dbReference type="AlphaFoldDB" id="A0A3S4F8P0"/>
<comment type="caution">
    <text evidence="2">The sequence shown here is derived from an EMBL/GenBank/DDBJ whole genome shotgun (WGS) entry which is preliminary data.</text>
</comment>
<dbReference type="EMBL" id="UWOC01000122">
    <property type="protein sequence ID" value="VCU08333.1"/>
    <property type="molecule type" value="Genomic_DNA"/>
</dbReference>
<dbReference type="Proteomes" id="UP000289200">
    <property type="component" value="Unassembled WGS sequence"/>
</dbReference>
<proteinExistence type="predicted"/>
<accession>A0A3S4F8P0</accession>
<reference evidence="3" key="1">
    <citation type="submission" date="2018-10" db="EMBL/GenBank/DDBJ databases">
        <authorList>
            <person name="Peiro R."/>
            <person name="Begona"/>
            <person name="Cbmso G."/>
            <person name="Lopez M."/>
            <person name="Gonzalez S."/>
            <person name="Sacristan E."/>
            <person name="Castillo E."/>
        </authorList>
    </citation>
    <scope>NUCLEOTIDE SEQUENCE [LARGE SCALE GENOMIC DNA]</scope>
</reference>